<dbReference type="EMBL" id="KB007908">
    <property type="protein sequence ID" value="ELR21012.1"/>
    <property type="molecule type" value="Genomic_DNA"/>
</dbReference>
<dbReference type="AlphaFoldDB" id="L8H709"/>
<proteinExistence type="inferred from homology"/>
<dbReference type="Pfam" id="PF13561">
    <property type="entry name" value="adh_short_C2"/>
    <property type="match status" value="1"/>
</dbReference>
<dbReference type="InterPro" id="IPR020904">
    <property type="entry name" value="Sc_DH/Rdtase_CS"/>
</dbReference>
<dbReference type="PANTHER" id="PTHR24321:SF8">
    <property type="entry name" value="ESTRADIOL 17-BETA-DEHYDROGENASE 8-RELATED"/>
    <property type="match status" value="1"/>
</dbReference>
<dbReference type="NCBIfam" id="NF005559">
    <property type="entry name" value="PRK07231.1"/>
    <property type="match status" value="1"/>
</dbReference>
<dbReference type="PROSITE" id="PS00061">
    <property type="entry name" value="ADH_SHORT"/>
    <property type="match status" value="1"/>
</dbReference>
<dbReference type="VEuPathDB" id="AmoebaDB:ACA1_280660"/>
<dbReference type="InterPro" id="IPR036291">
    <property type="entry name" value="NAD(P)-bd_dom_sf"/>
</dbReference>
<dbReference type="Proteomes" id="UP000011083">
    <property type="component" value="Unassembled WGS sequence"/>
</dbReference>
<evidence type="ECO:0000313" key="4">
    <source>
        <dbReference type="EMBL" id="ELR21012.1"/>
    </source>
</evidence>
<evidence type="ECO:0000256" key="1">
    <source>
        <dbReference type="ARBA" id="ARBA00006484"/>
    </source>
</evidence>
<dbReference type="PRINTS" id="PR00081">
    <property type="entry name" value="GDHRDH"/>
</dbReference>
<dbReference type="Gene3D" id="3.40.50.720">
    <property type="entry name" value="NAD(P)-binding Rossmann-like Domain"/>
    <property type="match status" value="1"/>
</dbReference>
<dbReference type="GO" id="GO:0016491">
    <property type="term" value="F:oxidoreductase activity"/>
    <property type="evidence" value="ECO:0007669"/>
    <property type="project" value="UniProtKB-KW"/>
</dbReference>
<organism evidence="4 5">
    <name type="scientific">Acanthamoeba castellanii (strain ATCC 30010 / Neff)</name>
    <dbReference type="NCBI Taxonomy" id="1257118"/>
    <lineage>
        <taxon>Eukaryota</taxon>
        <taxon>Amoebozoa</taxon>
        <taxon>Discosea</taxon>
        <taxon>Longamoebia</taxon>
        <taxon>Centramoebida</taxon>
        <taxon>Acanthamoebidae</taxon>
        <taxon>Acanthamoeba</taxon>
    </lineage>
</organism>
<reference evidence="4 5" key="1">
    <citation type="journal article" date="2013" name="Genome Biol.">
        <title>Genome of Acanthamoeba castellanii highlights extensive lateral gene transfer and early evolution of tyrosine kinase signaling.</title>
        <authorList>
            <person name="Clarke M."/>
            <person name="Lohan A.J."/>
            <person name="Liu B."/>
            <person name="Lagkouvardos I."/>
            <person name="Roy S."/>
            <person name="Zafar N."/>
            <person name="Bertelli C."/>
            <person name="Schilde C."/>
            <person name="Kianianmomeni A."/>
            <person name="Burglin T.R."/>
            <person name="Frech C."/>
            <person name="Turcotte B."/>
            <person name="Kopec K.O."/>
            <person name="Synnott J.M."/>
            <person name="Choo C."/>
            <person name="Paponov I."/>
            <person name="Finkler A."/>
            <person name="Soon Heng Tan C."/>
            <person name="Hutchins A.P."/>
            <person name="Weinmeier T."/>
            <person name="Rattei T."/>
            <person name="Chu J.S."/>
            <person name="Gimenez G."/>
            <person name="Irimia M."/>
            <person name="Rigden D.J."/>
            <person name="Fitzpatrick D.A."/>
            <person name="Lorenzo-Morales J."/>
            <person name="Bateman A."/>
            <person name="Chiu C.H."/>
            <person name="Tang P."/>
            <person name="Hegemann P."/>
            <person name="Fromm H."/>
            <person name="Raoult D."/>
            <person name="Greub G."/>
            <person name="Miranda-Saavedra D."/>
            <person name="Chen N."/>
            <person name="Nash P."/>
            <person name="Ginger M.L."/>
            <person name="Horn M."/>
            <person name="Schaap P."/>
            <person name="Caler L."/>
            <person name="Loftus B."/>
        </authorList>
    </citation>
    <scope>NUCLEOTIDE SEQUENCE [LARGE SCALE GENOMIC DNA]</scope>
    <source>
        <strain evidence="4 5">Neff</strain>
    </source>
</reference>
<gene>
    <name evidence="4" type="ORF">ACA1_280660</name>
</gene>
<dbReference type="SUPFAM" id="SSF51735">
    <property type="entry name" value="NAD(P)-binding Rossmann-fold domains"/>
    <property type="match status" value="1"/>
</dbReference>
<dbReference type="FunFam" id="3.40.50.720:FF:000084">
    <property type="entry name" value="Short-chain dehydrogenase reductase"/>
    <property type="match status" value="1"/>
</dbReference>
<feature type="region of interest" description="Disordered" evidence="3">
    <location>
        <begin position="201"/>
        <end position="221"/>
    </location>
</feature>
<dbReference type="GeneID" id="14921887"/>
<dbReference type="RefSeq" id="XP_004344755.1">
    <property type="nucleotide sequence ID" value="XM_004344705.1"/>
</dbReference>
<keyword evidence="5" id="KW-1185">Reference proteome</keyword>
<evidence type="ECO:0000256" key="3">
    <source>
        <dbReference type="SAM" id="MobiDB-lite"/>
    </source>
</evidence>
<dbReference type="PRINTS" id="PR00080">
    <property type="entry name" value="SDRFAMILY"/>
</dbReference>
<dbReference type="STRING" id="1257118.L8H709"/>
<comment type="similarity">
    <text evidence="1">Belongs to the short-chain dehydrogenases/reductases (SDR) family.</text>
</comment>
<dbReference type="CDD" id="cd05233">
    <property type="entry name" value="SDR_c"/>
    <property type="match status" value="1"/>
</dbReference>
<dbReference type="KEGG" id="acan:ACA1_280660"/>
<keyword evidence="2" id="KW-0560">Oxidoreductase</keyword>
<dbReference type="PANTHER" id="PTHR24321">
    <property type="entry name" value="DEHYDROGENASES, SHORT CHAIN"/>
    <property type="match status" value="1"/>
</dbReference>
<protein>
    <submittedName>
        <fullName evidence="4">Shortchain dehydrogenase/reductase SDR, putative</fullName>
    </submittedName>
</protein>
<evidence type="ECO:0000256" key="2">
    <source>
        <dbReference type="ARBA" id="ARBA00023002"/>
    </source>
</evidence>
<sequence length="273" mass="29626">MEKCEFAGKTVIVTGSGAGLGRAISRAFAREGANVVVVDLDAEAGRENEQYIKEQFGAQVLFVEADVSKDEDVKRLVETTISGVDVLINNAGVSWFGSMFEDNAVDLFDRVMAINVRGPYLCAKHVVEQAMKKSGKGGAIVNIASTRALQSEPNTEAYSASKGAVLGLTHSMAVSLGEFGIRVNSICPGWIEVRDWQKAGKAQQPTLDETDHKQHPAGRVGRPDDIAEACLFLSDSRKSGFMTGQNMVIDGGMTKKMIYSHDFSSKEEWKKKD</sequence>
<dbReference type="OrthoDB" id="15140at2759"/>
<dbReference type="OMA" id="RSHVICP"/>
<accession>L8H709</accession>
<name>L8H709_ACACF</name>
<evidence type="ECO:0000313" key="5">
    <source>
        <dbReference type="Proteomes" id="UP000011083"/>
    </source>
</evidence>
<dbReference type="InterPro" id="IPR002347">
    <property type="entry name" value="SDR_fam"/>
</dbReference>